<feature type="region of interest" description="Disordered" evidence="1">
    <location>
        <begin position="54"/>
        <end position="153"/>
    </location>
</feature>
<name>A0A834SHZ0_9FABA</name>
<evidence type="ECO:0000256" key="1">
    <source>
        <dbReference type="SAM" id="MobiDB-lite"/>
    </source>
</evidence>
<feature type="compositionally biased region" description="Polar residues" evidence="1">
    <location>
        <begin position="108"/>
        <end position="153"/>
    </location>
</feature>
<dbReference type="Proteomes" id="UP000634136">
    <property type="component" value="Unassembled WGS sequence"/>
</dbReference>
<evidence type="ECO:0000313" key="3">
    <source>
        <dbReference type="Proteomes" id="UP000634136"/>
    </source>
</evidence>
<accession>A0A834SHZ0</accession>
<gene>
    <name evidence="2" type="ORF">G2W53_041971</name>
</gene>
<protein>
    <submittedName>
        <fullName evidence="2">Putative copia-type protein</fullName>
    </submittedName>
</protein>
<keyword evidence="3" id="KW-1185">Reference proteome</keyword>
<feature type="compositionally biased region" description="Polar residues" evidence="1">
    <location>
        <begin position="64"/>
        <end position="92"/>
    </location>
</feature>
<organism evidence="2 3">
    <name type="scientific">Senna tora</name>
    <dbReference type="NCBI Taxonomy" id="362788"/>
    <lineage>
        <taxon>Eukaryota</taxon>
        <taxon>Viridiplantae</taxon>
        <taxon>Streptophyta</taxon>
        <taxon>Embryophyta</taxon>
        <taxon>Tracheophyta</taxon>
        <taxon>Spermatophyta</taxon>
        <taxon>Magnoliopsida</taxon>
        <taxon>eudicotyledons</taxon>
        <taxon>Gunneridae</taxon>
        <taxon>Pentapetalae</taxon>
        <taxon>rosids</taxon>
        <taxon>fabids</taxon>
        <taxon>Fabales</taxon>
        <taxon>Fabaceae</taxon>
        <taxon>Caesalpinioideae</taxon>
        <taxon>Cassia clade</taxon>
        <taxon>Senna</taxon>
    </lineage>
</organism>
<sequence length="255" mass="27915">MDLVVEETITVVEGLEEEEEVDLLKVDHVQCAKYVRKPVILPRIFVNKSTKEDNVLGDAHSPSKVVTPNTSRGPTRDSSLVRESSSFNSKNGSDAHGSMQRLSREGYGSTTDTSAQRESNASDQSTGEDVSSSDGPNVQVNEKTQPSTQHVMTTRSRAGPLYYFLRLGVQRDHTGPHLNQGKYALDVLKKLGMADCAVVPKPMVTGRKFTAEDGVKMTDPTVYRRAIGEDFVVKTRHDVAAIAPHYQANLALGTE</sequence>
<dbReference type="OrthoDB" id="1740642at2759"/>
<dbReference type="AlphaFoldDB" id="A0A834SHZ0"/>
<evidence type="ECO:0000313" key="2">
    <source>
        <dbReference type="EMBL" id="KAF7802860.1"/>
    </source>
</evidence>
<proteinExistence type="predicted"/>
<comment type="caution">
    <text evidence="2">The sequence shown here is derived from an EMBL/GenBank/DDBJ whole genome shotgun (WGS) entry which is preliminary data.</text>
</comment>
<reference evidence="2" key="1">
    <citation type="submission" date="2020-09" db="EMBL/GenBank/DDBJ databases">
        <title>Genome-Enabled Discovery of Anthraquinone Biosynthesis in Senna tora.</title>
        <authorList>
            <person name="Kang S.-H."/>
            <person name="Pandey R.P."/>
            <person name="Lee C.-M."/>
            <person name="Sim J.-S."/>
            <person name="Jeong J.-T."/>
            <person name="Choi B.-S."/>
            <person name="Jung M."/>
            <person name="Ginzburg D."/>
            <person name="Zhao K."/>
            <person name="Won S.Y."/>
            <person name="Oh T.-J."/>
            <person name="Yu Y."/>
            <person name="Kim N.-H."/>
            <person name="Lee O.R."/>
            <person name="Lee T.-H."/>
            <person name="Bashyal P."/>
            <person name="Kim T.-S."/>
            <person name="Lee W.-H."/>
            <person name="Kawkins C."/>
            <person name="Kim C.-K."/>
            <person name="Kim J.S."/>
            <person name="Ahn B.O."/>
            <person name="Rhee S.Y."/>
            <person name="Sohng J.K."/>
        </authorList>
    </citation>
    <scope>NUCLEOTIDE SEQUENCE</scope>
    <source>
        <tissue evidence="2">Leaf</tissue>
    </source>
</reference>
<dbReference type="EMBL" id="JAAIUW010000013">
    <property type="protein sequence ID" value="KAF7802860.1"/>
    <property type="molecule type" value="Genomic_DNA"/>
</dbReference>